<gene>
    <name evidence="1" type="ORF">DHETER_LOCUS14744</name>
</gene>
<comment type="caution">
    <text evidence="1">The sequence shown here is derived from an EMBL/GenBank/DDBJ whole genome shotgun (WGS) entry which is preliminary data.</text>
</comment>
<evidence type="ECO:0000313" key="1">
    <source>
        <dbReference type="EMBL" id="CAG8752704.1"/>
    </source>
</evidence>
<proteinExistence type="predicted"/>
<sequence>DSIFGFSDGTIWLLAINTIVSSKIWKWNPKRRKFTKYIRM</sequence>
<organism evidence="1 2">
    <name type="scientific">Dentiscutata heterogama</name>
    <dbReference type="NCBI Taxonomy" id="1316150"/>
    <lineage>
        <taxon>Eukaryota</taxon>
        <taxon>Fungi</taxon>
        <taxon>Fungi incertae sedis</taxon>
        <taxon>Mucoromycota</taxon>
        <taxon>Glomeromycotina</taxon>
        <taxon>Glomeromycetes</taxon>
        <taxon>Diversisporales</taxon>
        <taxon>Gigasporaceae</taxon>
        <taxon>Dentiscutata</taxon>
    </lineage>
</organism>
<protein>
    <submittedName>
        <fullName evidence="1">7963_t:CDS:1</fullName>
    </submittedName>
</protein>
<reference evidence="1" key="1">
    <citation type="submission" date="2021-06" db="EMBL/GenBank/DDBJ databases">
        <authorList>
            <person name="Kallberg Y."/>
            <person name="Tangrot J."/>
            <person name="Rosling A."/>
        </authorList>
    </citation>
    <scope>NUCLEOTIDE SEQUENCE</scope>
    <source>
        <strain evidence="1">IL203A</strain>
    </source>
</reference>
<evidence type="ECO:0000313" key="2">
    <source>
        <dbReference type="Proteomes" id="UP000789702"/>
    </source>
</evidence>
<feature type="non-terminal residue" evidence="1">
    <location>
        <position position="1"/>
    </location>
</feature>
<dbReference type="EMBL" id="CAJVPU010046961">
    <property type="protein sequence ID" value="CAG8752704.1"/>
    <property type="molecule type" value="Genomic_DNA"/>
</dbReference>
<accession>A0ACA9QHR6</accession>
<name>A0ACA9QHR6_9GLOM</name>
<dbReference type="Proteomes" id="UP000789702">
    <property type="component" value="Unassembled WGS sequence"/>
</dbReference>
<keyword evidence="2" id="KW-1185">Reference proteome</keyword>